<dbReference type="RefSeq" id="WP_165297521.1">
    <property type="nucleotide sequence ID" value="NZ_JAAKZZ010000034.1"/>
</dbReference>
<comment type="caution">
    <text evidence="1">The sequence shown here is derived from an EMBL/GenBank/DDBJ whole genome shotgun (WGS) entry which is preliminary data.</text>
</comment>
<accession>A0A6G4WRN9</accession>
<organism evidence="1 2">
    <name type="scientific">Streptomyces boncukensis</name>
    <dbReference type="NCBI Taxonomy" id="2711219"/>
    <lineage>
        <taxon>Bacteria</taxon>
        <taxon>Bacillati</taxon>
        <taxon>Actinomycetota</taxon>
        <taxon>Actinomycetes</taxon>
        <taxon>Kitasatosporales</taxon>
        <taxon>Streptomycetaceae</taxon>
        <taxon>Streptomyces</taxon>
    </lineage>
</organism>
<evidence type="ECO:0000313" key="1">
    <source>
        <dbReference type="EMBL" id="NGO67865.1"/>
    </source>
</evidence>
<dbReference type="AlphaFoldDB" id="A0A6G4WRN9"/>
<dbReference type="EMBL" id="JAAKZZ010000034">
    <property type="protein sequence ID" value="NGO67865.1"/>
    <property type="molecule type" value="Genomic_DNA"/>
</dbReference>
<keyword evidence="2" id="KW-1185">Reference proteome</keyword>
<gene>
    <name evidence="1" type="ORF">G5C65_05740</name>
</gene>
<evidence type="ECO:0000313" key="2">
    <source>
        <dbReference type="Proteomes" id="UP000477722"/>
    </source>
</evidence>
<sequence>MYEVTIEHPGFDEEPLYSCKDGGELRSLVYGVHRAQGQEVTDHSEAIAEIGALRSRAEIEGVGVLDVGAVKVRVKPAEYGTWTCEGHENLYAGLGESVTCDGTCVVRPRFDRQAQIDLSLALDDAELDASGGCGACGLEAGQMCADCKRCNCDRHDGCERPAAEPAR</sequence>
<dbReference type="Proteomes" id="UP000477722">
    <property type="component" value="Unassembled WGS sequence"/>
</dbReference>
<reference evidence="1 2" key="1">
    <citation type="submission" date="2020-02" db="EMBL/GenBank/DDBJ databases">
        <title>Whole-genome analyses of novel actinobacteria.</title>
        <authorList>
            <person name="Sahin N."/>
            <person name="Tatar D."/>
        </authorList>
    </citation>
    <scope>NUCLEOTIDE SEQUENCE [LARGE SCALE GENOMIC DNA]</scope>
    <source>
        <strain evidence="1 2">SB3404</strain>
    </source>
</reference>
<name>A0A6G4WRN9_9ACTN</name>
<protein>
    <submittedName>
        <fullName evidence="1">Uncharacterized protein</fullName>
    </submittedName>
</protein>
<proteinExistence type="predicted"/>